<organism evidence="2">
    <name type="scientific">Oryza brachyantha</name>
    <name type="common">malo sina</name>
    <dbReference type="NCBI Taxonomy" id="4533"/>
    <lineage>
        <taxon>Eukaryota</taxon>
        <taxon>Viridiplantae</taxon>
        <taxon>Streptophyta</taxon>
        <taxon>Embryophyta</taxon>
        <taxon>Tracheophyta</taxon>
        <taxon>Spermatophyta</taxon>
        <taxon>Magnoliopsida</taxon>
        <taxon>Liliopsida</taxon>
        <taxon>Poales</taxon>
        <taxon>Poaceae</taxon>
        <taxon>BOP clade</taxon>
        <taxon>Oryzoideae</taxon>
        <taxon>Oryzeae</taxon>
        <taxon>Oryzinae</taxon>
        <taxon>Oryza</taxon>
    </lineage>
</organism>
<accession>J3LT02</accession>
<feature type="region of interest" description="Disordered" evidence="1">
    <location>
        <begin position="18"/>
        <end position="44"/>
    </location>
</feature>
<evidence type="ECO:0000256" key="1">
    <source>
        <dbReference type="SAM" id="MobiDB-lite"/>
    </source>
</evidence>
<reference evidence="2" key="2">
    <citation type="submission" date="2013-04" db="UniProtKB">
        <authorList>
            <consortium name="EnsemblPlants"/>
        </authorList>
    </citation>
    <scope>IDENTIFICATION</scope>
</reference>
<evidence type="ECO:0000313" key="2">
    <source>
        <dbReference type="EnsemblPlants" id="OB03G41780.1"/>
    </source>
</evidence>
<sequence>MLHAIMKDSTATEYRSCDISKGTSGLHGSQQWPPVSLRDLRSSSVDGAPDRTIITVNDTMSLF</sequence>
<feature type="compositionally biased region" description="Polar residues" evidence="1">
    <location>
        <begin position="21"/>
        <end position="33"/>
    </location>
</feature>
<name>J3LT02_ORYBR</name>
<dbReference type="AlphaFoldDB" id="J3LT02"/>
<proteinExistence type="predicted"/>
<keyword evidence="3" id="KW-1185">Reference proteome</keyword>
<protein>
    <submittedName>
        <fullName evidence="2">Uncharacterized protein</fullName>
    </submittedName>
</protein>
<dbReference type="Gramene" id="OB03G41780.1">
    <property type="protein sequence ID" value="OB03G41780.1"/>
    <property type="gene ID" value="OB03G41780"/>
</dbReference>
<dbReference type="Proteomes" id="UP000006038">
    <property type="component" value="Chromosome 3"/>
</dbReference>
<dbReference type="HOGENOM" id="CLU_2889411_0_0_1"/>
<dbReference type="EnsemblPlants" id="OB03G41780.1">
    <property type="protein sequence ID" value="OB03G41780.1"/>
    <property type="gene ID" value="OB03G41780"/>
</dbReference>
<evidence type="ECO:0000313" key="3">
    <source>
        <dbReference type="Proteomes" id="UP000006038"/>
    </source>
</evidence>
<reference evidence="2" key="1">
    <citation type="journal article" date="2013" name="Nat. Commun.">
        <title>Whole-genome sequencing of Oryza brachyantha reveals mechanisms underlying Oryza genome evolution.</title>
        <authorList>
            <person name="Chen J."/>
            <person name="Huang Q."/>
            <person name="Gao D."/>
            <person name="Wang J."/>
            <person name="Lang Y."/>
            <person name="Liu T."/>
            <person name="Li B."/>
            <person name="Bai Z."/>
            <person name="Luis Goicoechea J."/>
            <person name="Liang C."/>
            <person name="Chen C."/>
            <person name="Zhang W."/>
            <person name="Sun S."/>
            <person name="Liao Y."/>
            <person name="Zhang X."/>
            <person name="Yang L."/>
            <person name="Song C."/>
            <person name="Wang M."/>
            <person name="Shi J."/>
            <person name="Liu G."/>
            <person name="Liu J."/>
            <person name="Zhou H."/>
            <person name="Zhou W."/>
            <person name="Yu Q."/>
            <person name="An N."/>
            <person name="Chen Y."/>
            <person name="Cai Q."/>
            <person name="Wang B."/>
            <person name="Liu B."/>
            <person name="Min J."/>
            <person name="Huang Y."/>
            <person name="Wu H."/>
            <person name="Li Z."/>
            <person name="Zhang Y."/>
            <person name="Yin Y."/>
            <person name="Song W."/>
            <person name="Jiang J."/>
            <person name="Jackson S.A."/>
            <person name="Wing R.A."/>
            <person name="Wang J."/>
            <person name="Chen M."/>
        </authorList>
    </citation>
    <scope>NUCLEOTIDE SEQUENCE [LARGE SCALE GENOMIC DNA]</scope>
    <source>
        <strain evidence="2">cv. IRGC 101232</strain>
    </source>
</reference>